<feature type="domain" description="Glycoside hydrolase family 42 N-terminal" evidence="9">
    <location>
        <begin position="8"/>
        <end position="392"/>
    </location>
</feature>
<organism evidence="11 12">
    <name type="scientific">Yoonia rhodophyticola</name>
    <dbReference type="NCBI Taxonomy" id="3137370"/>
    <lineage>
        <taxon>Bacteria</taxon>
        <taxon>Pseudomonadati</taxon>
        <taxon>Pseudomonadota</taxon>
        <taxon>Alphaproteobacteria</taxon>
        <taxon>Rhodobacterales</taxon>
        <taxon>Paracoccaceae</taxon>
        <taxon>Yoonia</taxon>
    </lineage>
</organism>
<dbReference type="RefSeq" id="WP_373635662.1">
    <property type="nucleotide sequence ID" value="NZ_CP151767.2"/>
</dbReference>
<dbReference type="SUPFAM" id="SSF52317">
    <property type="entry name" value="Class I glutamine amidotransferase-like"/>
    <property type="match status" value="1"/>
</dbReference>
<dbReference type="InterPro" id="IPR003476">
    <property type="entry name" value="Glyco_hydro_42"/>
</dbReference>
<evidence type="ECO:0000256" key="7">
    <source>
        <dbReference type="ARBA" id="ARBA00023295"/>
    </source>
</evidence>
<dbReference type="CDD" id="cd03143">
    <property type="entry name" value="A4_beta-galactosidase_middle_domain"/>
    <property type="match status" value="1"/>
</dbReference>
<evidence type="ECO:0000256" key="3">
    <source>
        <dbReference type="ARBA" id="ARBA00012756"/>
    </source>
</evidence>
<evidence type="ECO:0000256" key="1">
    <source>
        <dbReference type="ARBA" id="ARBA00001412"/>
    </source>
</evidence>
<gene>
    <name evidence="11" type="ORF">AABB31_09935</name>
</gene>
<dbReference type="Pfam" id="PF02449">
    <property type="entry name" value="Glyco_hydro_42"/>
    <property type="match status" value="1"/>
</dbReference>
<comment type="catalytic activity">
    <reaction evidence="1 8">
        <text>Hydrolysis of terminal non-reducing beta-D-galactose residues in beta-D-galactosides.</text>
        <dbReference type="EC" id="3.2.1.23"/>
    </reaction>
</comment>
<evidence type="ECO:0000256" key="6">
    <source>
        <dbReference type="ARBA" id="ARBA00022833"/>
    </source>
</evidence>
<evidence type="ECO:0000313" key="11">
    <source>
        <dbReference type="EMBL" id="XFU26747.1"/>
    </source>
</evidence>
<dbReference type="Gene3D" id="3.20.20.80">
    <property type="entry name" value="Glycosidases"/>
    <property type="match status" value="1"/>
</dbReference>
<keyword evidence="7 8" id="KW-0326">Glycosidase</keyword>
<evidence type="ECO:0000313" key="12">
    <source>
        <dbReference type="Proteomes" id="UP001470809"/>
    </source>
</evidence>
<keyword evidence="4" id="KW-0479">Metal-binding</keyword>
<sequence length="633" mass="72026">MKRTLGVCYYPEHWPETQWADDAARMVATGLSWVRIGEFAWSRMEPSPGTLTWDWLDRAIAVLGEAGLKVVLGTPTATPPRWMIDKHPDMLPVDANGHVRKFGSRRHYDFSHLGYREECRRIARLMGERYGRNPHVAAWQIDNEYDCHDTTLSYSDDAKRGFQDWLAQRYQSTDALNRAWGNVFWSMDYDTFDQIELPNLTVTEPNHPHQLAFRRYSSDQVVAFNKVQVDELRKHTDAALIHNYMGRITTFDHWKVGNDLDIASWDSYPIGFLSDRIEGTPKEKQAFLRQGHPDNQAFHHDLYRAVGKGRLWVMEQQPGPVNWAPYNPAPLPGMARLWAWEAFAHGAETVCYFRWRQAPFAQEQMHAGLLRPDSEAAPALAEARQVADEIATMPPVGTAQADVALIFDYESAWAWDIQPQGADFDMFRLAFAAYRALRRAGLNIDILPPDASDLSGYKLVLAPGIMKLSDRLKAALRAFQGLALIGPRTDTKTDELSIPVPLGPDLPGLDTKVALTESLPPLAKVKLQDKGQFRHWFEHLEGEDTVYLTTTDGRPAIMGGKNLRYLAGWPDDKSFDQIITDLCKEQDIETHVLPKGLRIRDTDTHRFVFNYAAKSLPWKDITIPPAGVHWESR</sequence>
<dbReference type="InterPro" id="IPR013738">
    <property type="entry name" value="Beta_galactosidase_Trimer"/>
</dbReference>
<comment type="similarity">
    <text evidence="2 8">Belongs to the glycosyl hydrolase 42 family.</text>
</comment>
<keyword evidence="5 8" id="KW-0378">Hydrolase</keyword>
<evidence type="ECO:0000259" key="9">
    <source>
        <dbReference type="Pfam" id="PF02449"/>
    </source>
</evidence>
<protein>
    <recommendedName>
        <fullName evidence="3 8">Beta-galactosidase</fullName>
        <shortName evidence="8">Beta-gal</shortName>
        <ecNumber evidence="3 8">3.2.1.23</ecNumber>
    </recommendedName>
</protein>
<dbReference type="Pfam" id="PF08532">
    <property type="entry name" value="Glyco_hydro_42M"/>
    <property type="match status" value="1"/>
</dbReference>
<evidence type="ECO:0000256" key="4">
    <source>
        <dbReference type="ARBA" id="ARBA00022723"/>
    </source>
</evidence>
<keyword evidence="6" id="KW-0862">Zinc</keyword>
<evidence type="ECO:0000256" key="8">
    <source>
        <dbReference type="PIRNR" id="PIRNR001084"/>
    </source>
</evidence>
<reference evidence="11 12" key="2">
    <citation type="submission" date="2024-08" db="EMBL/GenBank/DDBJ databases">
        <title>Phylogenomic analyses of a clade within the roseobacter group suggest taxonomic reassignments of species of the genera Aestuariivita, Citreicella, Loktanella, Nautella, Pelagibaca, Ruegeria, Thalassobius, Thiobacimonas and Tropicibacter, and the proposal o.</title>
        <authorList>
            <person name="Jeon C.O."/>
        </authorList>
    </citation>
    <scope>NUCLEOTIDE SEQUENCE [LARGE SCALE GENOMIC DNA]</scope>
    <source>
        <strain evidence="11 12">SS1-5</strain>
    </source>
</reference>
<dbReference type="SUPFAM" id="SSF51445">
    <property type="entry name" value="(Trans)glycosidases"/>
    <property type="match status" value="1"/>
</dbReference>
<accession>A0ABZ3JC35</accession>
<dbReference type="Gene3D" id="3.40.50.880">
    <property type="match status" value="1"/>
</dbReference>
<dbReference type="PIRSF" id="PIRSF001084">
    <property type="entry name" value="B-galactosidase"/>
    <property type="match status" value="1"/>
</dbReference>
<evidence type="ECO:0000256" key="2">
    <source>
        <dbReference type="ARBA" id="ARBA00005940"/>
    </source>
</evidence>
<dbReference type="PANTHER" id="PTHR36447:SF2">
    <property type="entry name" value="BETA-GALACTOSIDASE YESZ"/>
    <property type="match status" value="1"/>
</dbReference>
<evidence type="ECO:0000256" key="5">
    <source>
        <dbReference type="ARBA" id="ARBA00022801"/>
    </source>
</evidence>
<dbReference type="EMBL" id="CP151767">
    <property type="protein sequence ID" value="XFU26747.1"/>
    <property type="molecule type" value="Genomic_DNA"/>
</dbReference>
<keyword evidence="12" id="KW-1185">Reference proteome</keyword>
<dbReference type="InterPro" id="IPR017853">
    <property type="entry name" value="GH"/>
</dbReference>
<dbReference type="EC" id="3.2.1.23" evidence="3 8"/>
<proteinExistence type="inferred from homology"/>
<dbReference type="Proteomes" id="UP001470809">
    <property type="component" value="Chromosome"/>
</dbReference>
<dbReference type="PANTHER" id="PTHR36447">
    <property type="entry name" value="BETA-GALACTOSIDASE GANA"/>
    <property type="match status" value="1"/>
</dbReference>
<dbReference type="InterPro" id="IPR013529">
    <property type="entry name" value="Glyco_hydro_42_N"/>
</dbReference>
<reference evidence="12" key="1">
    <citation type="submission" date="2024-04" db="EMBL/GenBank/DDBJ databases">
        <title>Phylogenomic analyses of a clade within the roseobacter group suggest taxonomic reassignments of species of the genera Aestuariivita, Citreicella, Loktanella, Nautella, Pelagibaca, Ruegeria, Thalassobius, Thiobacimonas and Tropicibacter, and the proposal o.</title>
        <authorList>
            <person name="Jeon C.O."/>
        </authorList>
    </citation>
    <scope>NUCLEOTIDE SEQUENCE [LARGE SCALE GENOMIC DNA]</scope>
    <source>
        <strain evidence="12">SS1-5</strain>
    </source>
</reference>
<dbReference type="InterPro" id="IPR029062">
    <property type="entry name" value="Class_I_gatase-like"/>
</dbReference>
<feature type="domain" description="Beta-galactosidase trimerisation" evidence="10">
    <location>
        <begin position="401"/>
        <end position="588"/>
    </location>
</feature>
<evidence type="ECO:0000259" key="10">
    <source>
        <dbReference type="Pfam" id="PF08532"/>
    </source>
</evidence>
<name>A0ABZ3JC35_9RHOB</name>